<sequence>MGRGRGKGRKSIESNNEDHGSGEEEKIPVQKRRGRPQKPLKDDIDDEVADKIMDEEEANSGLTHKERSRSGVDGGGKKRKKKEKAELLEEENGTEVKSSVEDSVKSENGHAHSGSRRKGKPCRAAEAWVECS</sequence>
<evidence type="ECO:0000313" key="2">
    <source>
        <dbReference type="EnsemblPlants" id="Kaladp0042s0183.3.v1.1.CDS.1"/>
    </source>
</evidence>
<feature type="compositionally biased region" description="Basic residues" evidence="1">
    <location>
        <begin position="29"/>
        <end position="38"/>
    </location>
</feature>
<dbReference type="EnsemblPlants" id="Kaladp0042s0183.2.v1.1">
    <property type="protein sequence ID" value="Kaladp0042s0183.2.v1.1.CDS.1"/>
    <property type="gene ID" value="Kaladp0042s0183.v1.1"/>
</dbReference>
<dbReference type="AlphaFoldDB" id="A0A7N0TQB4"/>
<dbReference type="EnsemblPlants" id="Kaladp0042s0183.4.v1.1">
    <property type="protein sequence ID" value="Kaladp0042s0183.4.v1.1.CDS.1"/>
    <property type="gene ID" value="Kaladp0042s0183.v1.1"/>
</dbReference>
<accession>A0A7N0TQB4</accession>
<protein>
    <submittedName>
        <fullName evidence="2">Uncharacterized protein</fullName>
    </submittedName>
</protein>
<evidence type="ECO:0000256" key="1">
    <source>
        <dbReference type="SAM" id="MobiDB-lite"/>
    </source>
</evidence>
<dbReference type="PANTHER" id="PTHR34055:SF1">
    <property type="entry name" value="EXPRESSED PROTEIN"/>
    <property type="match status" value="1"/>
</dbReference>
<feature type="compositionally biased region" description="Basic and acidic residues" evidence="1">
    <location>
        <begin position="10"/>
        <end position="28"/>
    </location>
</feature>
<organism evidence="2 3">
    <name type="scientific">Kalanchoe fedtschenkoi</name>
    <name type="common">Lavender scallops</name>
    <name type="synonym">South American air plant</name>
    <dbReference type="NCBI Taxonomy" id="63787"/>
    <lineage>
        <taxon>Eukaryota</taxon>
        <taxon>Viridiplantae</taxon>
        <taxon>Streptophyta</taxon>
        <taxon>Embryophyta</taxon>
        <taxon>Tracheophyta</taxon>
        <taxon>Spermatophyta</taxon>
        <taxon>Magnoliopsida</taxon>
        <taxon>eudicotyledons</taxon>
        <taxon>Gunneridae</taxon>
        <taxon>Pentapetalae</taxon>
        <taxon>Saxifragales</taxon>
        <taxon>Crassulaceae</taxon>
        <taxon>Kalanchoe</taxon>
    </lineage>
</organism>
<keyword evidence="3" id="KW-1185">Reference proteome</keyword>
<feature type="region of interest" description="Disordered" evidence="1">
    <location>
        <begin position="1"/>
        <end position="132"/>
    </location>
</feature>
<dbReference type="Proteomes" id="UP000594263">
    <property type="component" value="Unplaced"/>
</dbReference>
<proteinExistence type="predicted"/>
<reference evidence="2" key="1">
    <citation type="submission" date="2021-01" db="UniProtKB">
        <authorList>
            <consortium name="EnsemblPlants"/>
        </authorList>
    </citation>
    <scope>IDENTIFICATION</scope>
</reference>
<dbReference type="OMA" id="AGVECKY"/>
<dbReference type="Gramene" id="Kaladp0042s0183.1.v1.1">
    <property type="protein sequence ID" value="Kaladp0042s0183.1.v1.1.CDS.1"/>
    <property type="gene ID" value="Kaladp0042s0183.v1.1"/>
</dbReference>
<dbReference type="Gramene" id="Kaladp0042s0183.4.v1.1">
    <property type="protein sequence ID" value="Kaladp0042s0183.4.v1.1.CDS.1"/>
    <property type="gene ID" value="Kaladp0042s0183.v1.1"/>
</dbReference>
<dbReference type="PANTHER" id="PTHR34055">
    <property type="entry name" value="OS09G0491596 PROTEIN"/>
    <property type="match status" value="1"/>
</dbReference>
<feature type="compositionally biased region" description="Basic and acidic residues" evidence="1">
    <location>
        <begin position="98"/>
        <end position="110"/>
    </location>
</feature>
<dbReference type="EnsemblPlants" id="Kaladp0042s0183.1.v1.1">
    <property type="protein sequence ID" value="Kaladp0042s0183.1.v1.1.CDS.1"/>
    <property type="gene ID" value="Kaladp0042s0183.v1.1"/>
</dbReference>
<dbReference type="Gramene" id="Kaladp0042s0183.3.v1.1">
    <property type="protein sequence ID" value="Kaladp0042s0183.3.v1.1.CDS.1"/>
    <property type="gene ID" value="Kaladp0042s0183.v1.1"/>
</dbReference>
<dbReference type="EnsemblPlants" id="Kaladp0042s0183.3.v1.1">
    <property type="protein sequence ID" value="Kaladp0042s0183.3.v1.1.CDS.1"/>
    <property type="gene ID" value="Kaladp0042s0183.v1.1"/>
</dbReference>
<evidence type="ECO:0000313" key="3">
    <source>
        <dbReference type="Proteomes" id="UP000594263"/>
    </source>
</evidence>
<feature type="compositionally biased region" description="Acidic residues" evidence="1">
    <location>
        <begin position="43"/>
        <end position="58"/>
    </location>
</feature>
<name>A0A7N0TQB4_KALFE</name>
<dbReference type="Gramene" id="Kaladp0042s0183.2.v1.1">
    <property type="protein sequence ID" value="Kaladp0042s0183.2.v1.1.CDS.1"/>
    <property type="gene ID" value="Kaladp0042s0183.v1.1"/>
</dbReference>